<proteinExistence type="predicted"/>
<evidence type="ECO:0000313" key="1">
    <source>
        <dbReference type="EMBL" id="MDC4248883.1"/>
    </source>
</evidence>
<protein>
    <submittedName>
        <fullName evidence="2">Uncharacterized protein</fullName>
    </submittedName>
</protein>
<comment type="caution">
    <text evidence="2">The sequence shown here is derived from an EMBL/GenBank/DDBJ whole genome shotgun (WGS) entry which is preliminary data.</text>
</comment>
<reference evidence="2 3" key="1">
    <citation type="submission" date="2015-06" db="EMBL/GenBank/DDBJ databases">
        <title>The Genome Sequence of Enterococcus faecium 131EA1.</title>
        <authorList>
            <consortium name="The Broad Institute Genomics Platform"/>
            <consortium name="The Broad Institute Genome Sequencing Center for Infectious Disease"/>
            <person name="Earl A.M."/>
            <person name="Van Tyne D."/>
            <person name="Lebreton F."/>
            <person name="Saavedra J.T."/>
            <person name="Gilmore M.S."/>
            <person name="Manson Mcguire A."/>
            <person name="Clock S."/>
            <person name="Crupain M."/>
            <person name="Rangan U."/>
            <person name="Young S."/>
            <person name="Abouelleil A."/>
            <person name="Cao P."/>
            <person name="Chapman S.B."/>
            <person name="Griggs A."/>
            <person name="Priest M."/>
            <person name="Shea T."/>
            <person name="Wortman J."/>
            <person name="Nusbaum C."/>
            <person name="Birren B."/>
        </authorList>
    </citation>
    <scope>NUCLEOTIDE SEQUENCE [LARGE SCALE GENOMIC DNA]</scope>
    <source>
        <strain evidence="2 3">131EA1</strain>
    </source>
</reference>
<evidence type="ECO:0000313" key="2">
    <source>
        <dbReference type="EMBL" id="RBS32376.1"/>
    </source>
</evidence>
<name>A0A3F3NNE8_ENTFC</name>
<sequence length="61" mass="7096">MKSDVQIAKIIELEEEDAVLTIEKKINVCIPYDYFNMYPGIGDLVELYQDESNILVIHHEI</sequence>
<evidence type="ECO:0000313" key="3">
    <source>
        <dbReference type="Proteomes" id="UP000253144"/>
    </source>
</evidence>
<accession>A0A3F3NNE8</accession>
<dbReference type="EMBL" id="JAMWMK010000027">
    <property type="protein sequence ID" value="MDC4248883.1"/>
    <property type="molecule type" value="Genomic_DNA"/>
</dbReference>
<dbReference type="AlphaFoldDB" id="A0A3F3NNE8"/>
<organism evidence="2 3">
    <name type="scientific">Enterococcus faecium</name>
    <name type="common">Streptococcus faecium</name>
    <dbReference type="NCBI Taxonomy" id="1352"/>
    <lineage>
        <taxon>Bacteria</taxon>
        <taxon>Bacillati</taxon>
        <taxon>Bacillota</taxon>
        <taxon>Bacilli</taxon>
        <taxon>Lactobacillales</taxon>
        <taxon>Enterococcaceae</taxon>
        <taxon>Enterococcus</taxon>
    </lineage>
</organism>
<reference evidence="1" key="2">
    <citation type="submission" date="2022-05" db="EMBL/GenBank/DDBJ databases">
        <title>Draft genome sequences of Clostridium perfringens strains isolated from Peru.</title>
        <authorList>
            <person name="Hurtado R."/>
            <person name="Lima L."/>
            <person name="Sousa T."/>
            <person name="Jaiswal A.K."/>
            <person name="Tiwari S."/>
            <person name="Maturrano L."/>
            <person name="Brenig B."/>
            <person name="Azevedo V."/>
        </authorList>
    </citation>
    <scope>NUCLEOTIDE SEQUENCE</scope>
    <source>
        <strain evidence="1">CP4</strain>
    </source>
</reference>
<dbReference type="Proteomes" id="UP000253144">
    <property type="component" value="Unassembled WGS sequence"/>
</dbReference>
<gene>
    <name evidence="2" type="ORF">EB12_01297</name>
    <name evidence="1" type="ORF">M3X98_12755</name>
</gene>
<dbReference type="Proteomes" id="UP001141166">
    <property type="component" value="Unassembled WGS sequence"/>
</dbReference>
<dbReference type="RefSeq" id="WP_002318953.1">
    <property type="nucleotide sequence ID" value="NZ_CAACYB010000001.1"/>
</dbReference>
<dbReference type="EMBL" id="LEQJ01000007">
    <property type="protein sequence ID" value="RBS32376.1"/>
    <property type="molecule type" value="Genomic_DNA"/>
</dbReference>